<evidence type="ECO:0000256" key="7">
    <source>
        <dbReference type="RuleBase" id="RU363032"/>
    </source>
</evidence>
<feature type="transmembrane region" description="Helical" evidence="7">
    <location>
        <begin position="148"/>
        <end position="167"/>
    </location>
</feature>
<dbReference type="Gene3D" id="1.10.3720.10">
    <property type="entry name" value="MetI-like"/>
    <property type="match status" value="1"/>
</dbReference>
<comment type="subcellular location">
    <subcellularLocation>
        <location evidence="1 7">Cell membrane</location>
        <topology evidence="1 7">Multi-pass membrane protein</topology>
    </subcellularLocation>
</comment>
<dbReference type="SUPFAM" id="SSF161098">
    <property type="entry name" value="MetI-like"/>
    <property type="match status" value="1"/>
</dbReference>
<dbReference type="CDD" id="cd06261">
    <property type="entry name" value="TM_PBP2"/>
    <property type="match status" value="1"/>
</dbReference>
<keyword evidence="3" id="KW-1003">Cell membrane</keyword>
<keyword evidence="4 7" id="KW-0812">Transmembrane</keyword>
<keyword evidence="5 7" id="KW-1133">Transmembrane helix</keyword>
<dbReference type="PANTHER" id="PTHR32243:SF18">
    <property type="entry name" value="INNER MEMBRANE ABC TRANSPORTER PERMEASE PROTEIN YCJP"/>
    <property type="match status" value="1"/>
</dbReference>
<accession>A0A839N6H3</accession>
<evidence type="ECO:0000313" key="9">
    <source>
        <dbReference type="EMBL" id="MBB2890312.1"/>
    </source>
</evidence>
<keyword evidence="6 7" id="KW-0472">Membrane</keyword>
<feature type="transmembrane region" description="Helical" evidence="7">
    <location>
        <begin position="188"/>
        <end position="210"/>
    </location>
</feature>
<dbReference type="InterPro" id="IPR000515">
    <property type="entry name" value="MetI-like"/>
</dbReference>
<evidence type="ECO:0000256" key="2">
    <source>
        <dbReference type="ARBA" id="ARBA00022448"/>
    </source>
</evidence>
<sequence>MREPVSFKVFRVVVLAVLTTFILVPMWVLFTSSVKPLGDVQGKFEWWPSHVTFQPFKDIWSTVPLGKYFLNSLIVCSISMVLSVIVAIFAGYAVSRWRFHGRSVFTTTILSTQMFPGILFLLPLFLIFVNIDKVLGFTLLYQTRVGLIITYLTFSLPFAIWMLAGYFDGIPRELDEAARVDGASTLGTLFRVVLPAARPGVIAVAVYSFMTSWGEVLFASQMTSPDTQTLSIGLQSYSTQINVYWNQVMAASLVVSVPIVIAFLLLQRYLVAGLTAGAVK</sequence>
<comment type="similarity">
    <text evidence="7">Belongs to the binding-protein-dependent transport system permease family.</text>
</comment>
<gene>
    <name evidence="9" type="ORF">FHU39_000296</name>
</gene>
<organism evidence="9 10">
    <name type="scientific">Flexivirga oryzae</name>
    <dbReference type="NCBI Taxonomy" id="1794944"/>
    <lineage>
        <taxon>Bacteria</taxon>
        <taxon>Bacillati</taxon>
        <taxon>Actinomycetota</taxon>
        <taxon>Actinomycetes</taxon>
        <taxon>Micrococcales</taxon>
        <taxon>Dermacoccaceae</taxon>
        <taxon>Flexivirga</taxon>
    </lineage>
</organism>
<feature type="transmembrane region" description="Helical" evidence="7">
    <location>
        <begin position="68"/>
        <end position="92"/>
    </location>
</feature>
<evidence type="ECO:0000256" key="3">
    <source>
        <dbReference type="ARBA" id="ARBA00022475"/>
    </source>
</evidence>
<reference evidence="9 10" key="1">
    <citation type="submission" date="2020-08" db="EMBL/GenBank/DDBJ databases">
        <title>Sequencing the genomes of 1000 actinobacteria strains.</title>
        <authorList>
            <person name="Klenk H.-P."/>
        </authorList>
    </citation>
    <scope>NUCLEOTIDE SEQUENCE [LARGE SCALE GENOMIC DNA]</scope>
    <source>
        <strain evidence="9 10">DSM 105369</strain>
    </source>
</reference>
<dbReference type="Pfam" id="PF00528">
    <property type="entry name" value="BPD_transp_1"/>
    <property type="match status" value="1"/>
</dbReference>
<evidence type="ECO:0000256" key="5">
    <source>
        <dbReference type="ARBA" id="ARBA00022989"/>
    </source>
</evidence>
<dbReference type="Proteomes" id="UP000559182">
    <property type="component" value="Unassembled WGS sequence"/>
</dbReference>
<keyword evidence="9" id="KW-0762">Sugar transport</keyword>
<feature type="transmembrane region" description="Helical" evidence="7">
    <location>
        <begin position="104"/>
        <end position="128"/>
    </location>
</feature>
<dbReference type="InterPro" id="IPR035906">
    <property type="entry name" value="MetI-like_sf"/>
</dbReference>
<feature type="transmembrane region" description="Helical" evidence="7">
    <location>
        <begin position="12"/>
        <end position="30"/>
    </location>
</feature>
<proteinExistence type="inferred from homology"/>
<evidence type="ECO:0000256" key="1">
    <source>
        <dbReference type="ARBA" id="ARBA00004651"/>
    </source>
</evidence>
<dbReference type="PANTHER" id="PTHR32243">
    <property type="entry name" value="MALTOSE TRANSPORT SYSTEM PERMEASE-RELATED"/>
    <property type="match status" value="1"/>
</dbReference>
<dbReference type="PROSITE" id="PS50928">
    <property type="entry name" value="ABC_TM1"/>
    <property type="match status" value="1"/>
</dbReference>
<dbReference type="InterPro" id="IPR050901">
    <property type="entry name" value="BP-dep_ABC_trans_perm"/>
</dbReference>
<dbReference type="EMBL" id="JACHVQ010000001">
    <property type="protein sequence ID" value="MBB2890312.1"/>
    <property type="molecule type" value="Genomic_DNA"/>
</dbReference>
<evidence type="ECO:0000259" key="8">
    <source>
        <dbReference type="PROSITE" id="PS50928"/>
    </source>
</evidence>
<keyword evidence="10" id="KW-1185">Reference proteome</keyword>
<evidence type="ECO:0000256" key="4">
    <source>
        <dbReference type="ARBA" id="ARBA00022692"/>
    </source>
</evidence>
<protein>
    <submittedName>
        <fullName evidence="9">Multiple sugar transport system permease protein</fullName>
    </submittedName>
</protein>
<feature type="transmembrane region" description="Helical" evidence="7">
    <location>
        <begin position="244"/>
        <end position="266"/>
    </location>
</feature>
<name>A0A839N6H3_9MICO</name>
<comment type="caution">
    <text evidence="9">The sequence shown here is derived from an EMBL/GenBank/DDBJ whole genome shotgun (WGS) entry which is preliminary data.</text>
</comment>
<dbReference type="AlphaFoldDB" id="A0A839N6H3"/>
<feature type="domain" description="ABC transmembrane type-1" evidence="8">
    <location>
        <begin position="69"/>
        <end position="266"/>
    </location>
</feature>
<evidence type="ECO:0000256" key="6">
    <source>
        <dbReference type="ARBA" id="ARBA00023136"/>
    </source>
</evidence>
<dbReference type="GO" id="GO:0055085">
    <property type="term" value="P:transmembrane transport"/>
    <property type="evidence" value="ECO:0007669"/>
    <property type="project" value="InterPro"/>
</dbReference>
<dbReference type="GO" id="GO:0005886">
    <property type="term" value="C:plasma membrane"/>
    <property type="evidence" value="ECO:0007669"/>
    <property type="project" value="UniProtKB-SubCell"/>
</dbReference>
<dbReference type="RefSeq" id="WP_343065686.1">
    <property type="nucleotide sequence ID" value="NZ_JACHVQ010000001.1"/>
</dbReference>
<keyword evidence="2 7" id="KW-0813">Transport</keyword>
<evidence type="ECO:0000313" key="10">
    <source>
        <dbReference type="Proteomes" id="UP000559182"/>
    </source>
</evidence>